<evidence type="ECO:0000313" key="1">
    <source>
        <dbReference type="EMBL" id="CAG8504483.1"/>
    </source>
</evidence>
<accession>A0ACA9L2Q3</accession>
<dbReference type="Proteomes" id="UP000789702">
    <property type="component" value="Unassembled WGS sequence"/>
</dbReference>
<reference evidence="1" key="1">
    <citation type="submission" date="2021-06" db="EMBL/GenBank/DDBJ databases">
        <authorList>
            <person name="Kallberg Y."/>
            <person name="Tangrot J."/>
            <person name="Rosling A."/>
        </authorList>
    </citation>
    <scope>NUCLEOTIDE SEQUENCE</scope>
    <source>
        <strain evidence="1">IL203A</strain>
    </source>
</reference>
<name>A0ACA9L2Q3_9GLOM</name>
<protein>
    <submittedName>
        <fullName evidence="1">9755_t:CDS:1</fullName>
    </submittedName>
</protein>
<evidence type="ECO:0000313" key="2">
    <source>
        <dbReference type="Proteomes" id="UP000789702"/>
    </source>
</evidence>
<comment type="caution">
    <text evidence="1">The sequence shown here is derived from an EMBL/GenBank/DDBJ whole genome shotgun (WGS) entry which is preliminary data.</text>
</comment>
<keyword evidence="2" id="KW-1185">Reference proteome</keyword>
<dbReference type="EMBL" id="CAJVPU010002627">
    <property type="protein sequence ID" value="CAG8504483.1"/>
    <property type="molecule type" value="Genomic_DNA"/>
</dbReference>
<organism evidence="1 2">
    <name type="scientific">Dentiscutata heterogama</name>
    <dbReference type="NCBI Taxonomy" id="1316150"/>
    <lineage>
        <taxon>Eukaryota</taxon>
        <taxon>Fungi</taxon>
        <taxon>Fungi incertae sedis</taxon>
        <taxon>Mucoromycota</taxon>
        <taxon>Glomeromycotina</taxon>
        <taxon>Glomeromycetes</taxon>
        <taxon>Diversisporales</taxon>
        <taxon>Gigasporaceae</taxon>
        <taxon>Dentiscutata</taxon>
    </lineage>
</organism>
<proteinExistence type="predicted"/>
<sequence>MSEKHSNNSNSIKSSNKKKKALSGDKKRTKIKKNDDNTNCNTSYVYTSRSTGNAIMHLQNAHEKPNIEKLKFNNKQDVSNIKKYSEAWQIQLRQLLTTWIIKDSQAINVLKN</sequence>
<gene>
    <name evidence="1" type="ORF">DHETER_LOCUS3161</name>
</gene>